<dbReference type="EMBL" id="JAPQKI010000002">
    <property type="protein sequence ID" value="KAJ5110599.1"/>
    <property type="molecule type" value="Genomic_DNA"/>
</dbReference>
<sequence length="200" mass="22761">MATQTISSILATEPWYYDGDRQCIKFSIDGTGEIWDGHETAFTLAASFDWRALNPTALDEQLAITGSRTAKTLTHLSLEITSTERRCPCPPGWNFDENTLERIRMTTSRFKEGAFQPRTFSVRLESGKFAKPFMEDHGGVEKFGDQARSYALRLVFDRCPWPSLEQYINGSIWGDKMKVTRFVCRETGLYNSWMGSCIAI</sequence>
<dbReference type="OrthoDB" id="2935237at2759"/>
<reference evidence="1" key="1">
    <citation type="submission" date="2022-11" db="EMBL/GenBank/DDBJ databases">
        <authorList>
            <person name="Petersen C."/>
        </authorList>
    </citation>
    <scope>NUCLEOTIDE SEQUENCE</scope>
    <source>
        <strain evidence="1">IBT 30761</strain>
    </source>
</reference>
<name>A0A9W9G1W6_9EURO</name>
<protein>
    <submittedName>
        <fullName evidence="1">Uncharacterized protein</fullName>
    </submittedName>
</protein>
<comment type="caution">
    <text evidence="1">The sequence shown here is derived from an EMBL/GenBank/DDBJ whole genome shotgun (WGS) entry which is preliminary data.</text>
</comment>
<proteinExistence type="predicted"/>
<reference evidence="1" key="2">
    <citation type="journal article" date="2023" name="IMA Fungus">
        <title>Comparative genomic study of the Penicillium genus elucidates a diverse pangenome and 15 lateral gene transfer events.</title>
        <authorList>
            <person name="Petersen C."/>
            <person name="Sorensen T."/>
            <person name="Nielsen M.R."/>
            <person name="Sondergaard T.E."/>
            <person name="Sorensen J.L."/>
            <person name="Fitzpatrick D.A."/>
            <person name="Frisvad J.C."/>
            <person name="Nielsen K.L."/>
        </authorList>
    </citation>
    <scope>NUCLEOTIDE SEQUENCE</scope>
    <source>
        <strain evidence="1">IBT 30761</strain>
    </source>
</reference>
<accession>A0A9W9G1W6</accession>
<dbReference type="AlphaFoldDB" id="A0A9W9G1W6"/>
<evidence type="ECO:0000313" key="1">
    <source>
        <dbReference type="EMBL" id="KAJ5110599.1"/>
    </source>
</evidence>
<dbReference type="RefSeq" id="XP_056478669.1">
    <property type="nucleotide sequence ID" value="XM_056613628.1"/>
</dbReference>
<gene>
    <name evidence="1" type="ORF">N7532_001134</name>
</gene>
<keyword evidence="2" id="KW-1185">Reference proteome</keyword>
<dbReference type="GeneID" id="81352607"/>
<evidence type="ECO:0000313" key="2">
    <source>
        <dbReference type="Proteomes" id="UP001149074"/>
    </source>
</evidence>
<dbReference type="Proteomes" id="UP001149074">
    <property type="component" value="Unassembled WGS sequence"/>
</dbReference>
<organism evidence="1 2">
    <name type="scientific">Penicillium argentinense</name>
    <dbReference type="NCBI Taxonomy" id="1131581"/>
    <lineage>
        <taxon>Eukaryota</taxon>
        <taxon>Fungi</taxon>
        <taxon>Dikarya</taxon>
        <taxon>Ascomycota</taxon>
        <taxon>Pezizomycotina</taxon>
        <taxon>Eurotiomycetes</taxon>
        <taxon>Eurotiomycetidae</taxon>
        <taxon>Eurotiales</taxon>
        <taxon>Aspergillaceae</taxon>
        <taxon>Penicillium</taxon>
    </lineage>
</organism>